<feature type="transmembrane region" description="Helical" evidence="6">
    <location>
        <begin position="307"/>
        <end position="324"/>
    </location>
</feature>
<feature type="transmembrane region" description="Helical" evidence="6">
    <location>
        <begin position="26"/>
        <end position="43"/>
    </location>
</feature>
<gene>
    <name evidence="8" type="ORF">IIQ43_06815</name>
</gene>
<feature type="transmembrane region" description="Helical" evidence="6">
    <location>
        <begin position="476"/>
        <end position="495"/>
    </location>
</feature>
<dbReference type="PANTHER" id="PTHR30619">
    <property type="entry name" value="DNA INTERNALIZATION/COMPETENCE PROTEIN COMEC/REC2"/>
    <property type="match status" value="1"/>
</dbReference>
<dbReference type="NCBIfam" id="TIGR00361">
    <property type="entry name" value="ComEC_Rec2"/>
    <property type="match status" value="1"/>
</dbReference>
<sequence length="812" mass="92699">MLKLILLGWVVGIAFMGIDLPLIMQYGWIGKVVLFISFIFYIFKQHVVVNRPLLKAGYCLICSLSLFVIGHQYAQHALNERLQLREMQPESLDIVVYIDRISEEKDNKTQQLAQVLGRSSHVVNWLLYLKNENENEKALIEGPKLQLGHYYRVSGKTRPAHSYAVSGTFDQEQWFIQRNIMSGFSVQYIEPLSSGEIYRLGYQNHLQQQQKFFTRQQLNIEKLRLKFRLMLKKSPLQNKGLLLALLTGDESLLNEQIKNQFKQLGISHLLAISGPHVLIFAILLSWGLHQFVRRYYPQLYLWQPKQILAMIPLCFGILIYTAFVGFEIPALRTLLSVFLFAFLLLVKLPVKPFSLLVYSASLLLLFDPFSVLSAGFWLSYGSCFILLRIYQTIVQTPNLASVSLLSRIILLSKTLIESQGKIFIALCPLMLIFFQQISWVAPLTNIIAVPLLGGIIVPLNIFAACMWLIFNSIGSALFQINDILLSIVLTCFSFLEKLSIPLQGFSLTPLALVCLSCVIIILFLPRGVLPKSWGLICCLPLIIPNKSSQQIQLNIIDVGQGQAIFLQHPEQTWLIDTGGSYDEKAFSIGQNVVIPYLRQKGIKQLDHVVLSHLDQDHSGAFPAISQAFPIKQVISNELWKEQVKEPFTYCHQGQKWQYPQLDIEILWPKENDLNLVSSNQNQYSCVVYIHLKQIKGYQNYLIMGDAGWEAEYQLIKEYPDLKVDVLVLGHHGSKHSSAYDFLATLNPKLVVASAGFNNRYGHPSKEVIARIQVLNIPFKSTIEQGTLSFVSQNHQMVLYTRRFERTWLHRTL</sequence>
<keyword evidence="5 6" id="KW-0472">Membrane</keyword>
<dbReference type="CDD" id="cd07731">
    <property type="entry name" value="ComA-like_MBL-fold"/>
    <property type="match status" value="1"/>
</dbReference>
<organism evidence="8 9">
    <name type="scientific">Acinetobacter oleivorans</name>
    <dbReference type="NCBI Taxonomy" id="1148157"/>
    <lineage>
        <taxon>Bacteria</taxon>
        <taxon>Pseudomonadati</taxon>
        <taxon>Pseudomonadota</taxon>
        <taxon>Gammaproteobacteria</taxon>
        <taxon>Moraxellales</taxon>
        <taxon>Moraxellaceae</taxon>
        <taxon>Acinetobacter</taxon>
    </lineage>
</organism>
<dbReference type="PANTHER" id="PTHR30619:SF7">
    <property type="entry name" value="BETA-LACTAMASE DOMAIN PROTEIN"/>
    <property type="match status" value="1"/>
</dbReference>
<comment type="caution">
    <text evidence="8">The sequence shown here is derived from an EMBL/GenBank/DDBJ whole genome shotgun (WGS) entry which is preliminary data.</text>
</comment>
<dbReference type="Gene3D" id="3.60.15.10">
    <property type="entry name" value="Ribonuclease Z/Hydroxyacylglutathione hydrolase-like"/>
    <property type="match status" value="1"/>
</dbReference>
<feature type="transmembrane region" description="Helical" evidence="6">
    <location>
        <begin position="507"/>
        <end position="524"/>
    </location>
</feature>
<evidence type="ECO:0000259" key="7">
    <source>
        <dbReference type="SMART" id="SM00849"/>
    </source>
</evidence>
<feature type="transmembrane region" description="Helical" evidence="6">
    <location>
        <begin position="355"/>
        <end position="377"/>
    </location>
</feature>
<feature type="transmembrane region" description="Helical" evidence="6">
    <location>
        <begin position="330"/>
        <end position="348"/>
    </location>
</feature>
<keyword evidence="3 6" id="KW-0812">Transmembrane</keyword>
<feature type="domain" description="Metallo-beta-lactamase" evidence="7">
    <location>
        <begin position="560"/>
        <end position="756"/>
    </location>
</feature>
<keyword evidence="9" id="KW-1185">Reference proteome</keyword>
<dbReference type="InterPro" id="IPR035681">
    <property type="entry name" value="ComA-like_MBL"/>
</dbReference>
<evidence type="ECO:0000256" key="6">
    <source>
        <dbReference type="SAM" id="Phobius"/>
    </source>
</evidence>
<evidence type="ECO:0000256" key="2">
    <source>
        <dbReference type="ARBA" id="ARBA00022475"/>
    </source>
</evidence>
<dbReference type="NCBIfam" id="TIGR00360">
    <property type="entry name" value="ComEC_N-term"/>
    <property type="match status" value="1"/>
</dbReference>
<dbReference type="EMBL" id="JADAZL010000002">
    <property type="protein sequence ID" value="MBE2164246.1"/>
    <property type="molecule type" value="Genomic_DNA"/>
</dbReference>
<feature type="transmembrane region" description="Helical" evidence="6">
    <location>
        <begin position="422"/>
        <end position="441"/>
    </location>
</feature>
<reference evidence="8 9" key="1">
    <citation type="submission" date="2020-10" db="EMBL/GenBank/DDBJ databases">
        <authorList>
            <person name="Mohd Rani F."/>
        </authorList>
    </citation>
    <scope>NUCLEOTIDE SEQUENCE [LARGE SCALE GENOMIC DNA]</scope>
    <source>
        <strain evidence="8 9">AC1583</strain>
    </source>
</reference>
<comment type="subcellular location">
    <subcellularLocation>
        <location evidence="1">Cell membrane</location>
        <topology evidence="1">Multi-pass membrane protein</topology>
    </subcellularLocation>
</comment>
<dbReference type="SUPFAM" id="SSF56281">
    <property type="entry name" value="Metallo-hydrolase/oxidoreductase"/>
    <property type="match status" value="1"/>
</dbReference>
<dbReference type="InterPro" id="IPR004477">
    <property type="entry name" value="ComEC_N"/>
</dbReference>
<proteinExistence type="predicted"/>
<evidence type="ECO:0000256" key="3">
    <source>
        <dbReference type="ARBA" id="ARBA00022692"/>
    </source>
</evidence>
<feature type="transmembrane region" description="Helical" evidence="6">
    <location>
        <begin position="266"/>
        <end position="286"/>
    </location>
</feature>
<feature type="transmembrane region" description="Helical" evidence="6">
    <location>
        <begin position="447"/>
        <end position="469"/>
    </location>
</feature>
<evidence type="ECO:0000313" key="9">
    <source>
        <dbReference type="Proteomes" id="UP000619170"/>
    </source>
</evidence>
<dbReference type="Pfam" id="PF03772">
    <property type="entry name" value="Competence"/>
    <property type="match status" value="1"/>
</dbReference>
<dbReference type="InterPro" id="IPR004797">
    <property type="entry name" value="Competence_ComEC/Rec2"/>
</dbReference>
<reference evidence="9" key="2">
    <citation type="submission" date="2023-07" db="EMBL/GenBank/DDBJ databases">
        <title>Acinetobacter oleivorans assembled AC1583.</title>
        <authorList>
            <person name="Yeo C.C."/>
        </authorList>
    </citation>
    <scope>NUCLEOTIDE SEQUENCE [LARGE SCALE GENOMIC DNA]</scope>
    <source>
        <strain evidence="9">AC1583</strain>
    </source>
</reference>
<keyword evidence="2" id="KW-1003">Cell membrane</keyword>
<dbReference type="InterPro" id="IPR001279">
    <property type="entry name" value="Metallo-B-lactamas"/>
</dbReference>
<evidence type="ECO:0000256" key="5">
    <source>
        <dbReference type="ARBA" id="ARBA00023136"/>
    </source>
</evidence>
<dbReference type="Pfam" id="PF00753">
    <property type="entry name" value="Lactamase_B"/>
    <property type="match status" value="1"/>
</dbReference>
<dbReference type="InterPro" id="IPR025405">
    <property type="entry name" value="DUF4131"/>
</dbReference>
<dbReference type="Pfam" id="PF13567">
    <property type="entry name" value="DUF4131"/>
    <property type="match status" value="1"/>
</dbReference>
<evidence type="ECO:0000256" key="4">
    <source>
        <dbReference type="ARBA" id="ARBA00022989"/>
    </source>
</evidence>
<dbReference type="RefSeq" id="WP_192833966.1">
    <property type="nucleotide sequence ID" value="NZ_JADAZL010000002.1"/>
</dbReference>
<evidence type="ECO:0000313" key="8">
    <source>
        <dbReference type="EMBL" id="MBE2164246.1"/>
    </source>
</evidence>
<dbReference type="SMART" id="SM00849">
    <property type="entry name" value="Lactamase_B"/>
    <property type="match status" value="1"/>
</dbReference>
<dbReference type="InterPro" id="IPR052159">
    <property type="entry name" value="Competence_DNA_uptake"/>
</dbReference>
<evidence type="ECO:0000256" key="1">
    <source>
        <dbReference type="ARBA" id="ARBA00004651"/>
    </source>
</evidence>
<dbReference type="InterPro" id="IPR036866">
    <property type="entry name" value="RibonucZ/Hydroxyglut_hydro"/>
</dbReference>
<name>A0ABR9NIW5_9GAMM</name>
<keyword evidence="4 6" id="KW-1133">Transmembrane helix</keyword>
<feature type="transmembrane region" description="Helical" evidence="6">
    <location>
        <begin position="55"/>
        <end position="74"/>
    </location>
</feature>
<accession>A0ABR9NIW5</accession>
<dbReference type="Proteomes" id="UP000619170">
    <property type="component" value="Unassembled WGS sequence"/>
</dbReference>
<protein>
    <submittedName>
        <fullName evidence="8">DNA internalization-related competence protein ComEC/Rec2</fullName>
    </submittedName>
</protein>